<dbReference type="InterPro" id="IPR007054">
    <property type="entry name" value="Lysis_S"/>
</dbReference>
<sequence>MNTHHVTTATSYGVAIGSFVTGLLNYFTPEEWSAVGVLGGIIVAVVISVINAHFRNLDSRAY</sequence>
<keyword evidence="1" id="KW-0812">Transmembrane</keyword>
<gene>
    <name evidence="2" type="ORF">QFI66_020220</name>
</gene>
<dbReference type="RefSeq" id="WP_095096548.1">
    <property type="nucleotide sequence ID" value="NZ_JARXNH020000057.1"/>
</dbReference>
<dbReference type="Pfam" id="PF04971">
    <property type="entry name" value="Phage_holin_2_1"/>
    <property type="match status" value="1"/>
</dbReference>
<keyword evidence="1" id="KW-1133">Transmembrane helix</keyword>
<proteinExistence type="predicted"/>
<evidence type="ECO:0000313" key="2">
    <source>
        <dbReference type="EMBL" id="MEK0250413.1"/>
    </source>
</evidence>
<reference evidence="2 3" key="1">
    <citation type="submission" date="2024-03" db="EMBL/GenBank/DDBJ databases">
        <title>Two novel Raoultella species associated with bleeding cankers of broadleaf hosts, Raoultella scottia sp. nov. and Raoultella lignicola sp. nov.</title>
        <authorList>
            <person name="Brady C.L."/>
        </authorList>
    </citation>
    <scope>NUCLEOTIDE SEQUENCE [LARGE SCALE GENOMIC DNA]</scope>
    <source>
        <strain evidence="2 3">BAC 10a-01-01</strain>
    </source>
</reference>
<keyword evidence="3" id="KW-1185">Reference proteome</keyword>
<feature type="transmembrane region" description="Helical" evidence="1">
    <location>
        <begin position="12"/>
        <end position="28"/>
    </location>
</feature>
<organism evidence="2 3">
    <name type="scientific">Raoultella scottii</name>
    <dbReference type="NCBI Taxonomy" id="3040937"/>
    <lineage>
        <taxon>Bacteria</taxon>
        <taxon>Pseudomonadati</taxon>
        <taxon>Pseudomonadota</taxon>
        <taxon>Gammaproteobacteria</taxon>
        <taxon>Enterobacterales</taxon>
        <taxon>Enterobacteriaceae</taxon>
        <taxon>Klebsiella/Raoultella group</taxon>
        <taxon>Raoultella</taxon>
    </lineage>
</organism>
<evidence type="ECO:0000256" key="1">
    <source>
        <dbReference type="SAM" id="Phobius"/>
    </source>
</evidence>
<dbReference type="EMBL" id="JARXNH020000057">
    <property type="protein sequence ID" value="MEK0250413.1"/>
    <property type="molecule type" value="Genomic_DNA"/>
</dbReference>
<comment type="caution">
    <text evidence="2">The sequence shown here is derived from an EMBL/GenBank/DDBJ whole genome shotgun (WGS) entry which is preliminary data.</text>
</comment>
<evidence type="ECO:0000313" key="3">
    <source>
        <dbReference type="Proteomes" id="UP001334005"/>
    </source>
</evidence>
<dbReference type="Proteomes" id="UP001334005">
    <property type="component" value="Unassembled WGS sequence"/>
</dbReference>
<feature type="transmembrane region" description="Helical" evidence="1">
    <location>
        <begin position="34"/>
        <end position="54"/>
    </location>
</feature>
<name>A0ABU8ZB83_9ENTR</name>
<accession>A0ABU8ZB83</accession>
<keyword evidence="1" id="KW-0472">Membrane</keyword>
<protein>
    <submittedName>
        <fullName evidence="2">Phage holin</fullName>
    </submittedName>
</protein>